<keyword evidence="8" id="KW-0961">Cell wall biogenesis/degradation</keyword>
<feature type="domain" description="GH16" evidence="11">
    <location>
        <begin position="305"/>
        <end position="706"/>
    </location>
</feature>
<feature type="region of interest" description="Disordered" evidence="9">
    <location>
        <begin position="46"/>
        <end position="127"/>
    </location>
</feature>
<feature type="compositionally biased region" description="Low complexity" evidence="9">
    <location>
        <begin position="9"/>
        <end position="20"/>
    </location>
</feature>
<evidence type="ECO:0000256" key="7">
    <source>
        <dbReference type="ARBA" id="ARBA00023180"/>
    </source>
</evidence>
<comment type="subcellular location">
    <subcellularLocation>
        <location evidence="1">Membrane</location>
        <topology evidence="1">Single-pass type II membrane protein</topology>
    </subcellularLocation>
</comment>
<dbReference type="FunFam" id="2.60.120.200:FF:000135">
    <property type="entry name" value="Related to KRE6-glucan synthase subunit"/>
    <property type="match status" value="1"/>
</dbReference>
<gene>
    <name evidence="12" type="ORF">PFL1_02487</name>
</gene>
<dbReference type="InterPro" id="IPR013320">
    <property type="entry name" value="ConA-like_dom_sf"/>
</dbReference>
<evidence type="ECO:0000256" key="9">
    <source>
        <dbReference type="SAM" id="MobiDB-lite"/>
    </source>
</evidence>
<accession>A0A061HBG4</accession>
<keyword evidence="6 10" id="KW-0472">Membrane</keyword>
<proteinExistence type="inferred from homology"/>
<dbReference type="eggNOG" id="ENOG502QR13">
    <property type="taxonomic scope" value="Eukaryota"/>
</dbReference>
<sequence>MKPSPQGGSAADAAATSSTDPFGDSEASYVLPTISFATNANDAETISIGAPVPFSPSTTRPSSTKSSRHSSSSGSLPIHKRVSNLRSSDAGPNQLAPPATNRDASTTSSAMEPAGTGSTSNLLRRGSNNDSLLSSYFHPDFDAASRQHSYQSHSNHHLQQGSESPAQLVRRNDRINPRAATDEYSLPSSLTGSPGSGNSHRGLYRDEKDADISSAAAYFSNPYTWDTMDGKSEPDDYLHDPEAPEEKEPGAMRSMMGPRGLLNLGVIALLGMGLLMLFAGYPILSYYTRIKESTKGAFNLGGTNATGQIASIPGMRNGLVDPDTPEEVKSILGLDGETKMQLVFSDEFNTDGRSFYPGDDPFWEAVDLHYWATNNYEWYSPEAVTTRDGALEITLDQVETNNLNFRGGMISTWNKFCFTGGYLVASVRLPGAADVPGLWPAVWTMGNLGRAGYGASVEGNWPYTYQQCDVGTLMNQTDADGNPIAAQTGGDVMWNRKKHAKALSFLPGQRLSACTCPDEDHPGPKLADGSWKGRSAPEIDVFEAQVDGRIGMTVSQSLQAAPFNWMYNVTNTTGPAYEFFQPDSHLNSYNGENTQQALSGVSTASQVAVQYGGDDSFAEYGFEYEPGEDGYIEWISDGKPAWKLMHSAFDPDPRAQIGKRVVPTEPLYLIANLGISQNFGTPSWRKLKWPAKMAIDWIRVYQPDGKTNVGCDPPDYPTADYINRHLEAYTNPNLTLWGNTREEGGYGAEWPRNKLYPGGCDAPSRTLPGPPDRVKAPSFPTSAIAVGQN</sequence>
<feature type="region of interest" description="Disordered" evidence="9">
    <location>
        <begin position="230"/>
        <end position="253"/>
    </location>
</feature>
<dbReference type="KEGG" id="pfp:PFL1_02487"/>
<dbReference type="GO" id="GO:0005789">
    <property type="term" value="C:endoplasmic reticulum membrane"/>
    <property type="evidence" value="ECO:0007669"/>
    <property type="project" value="TreeGrafter"/>
</dbReference>
<evidence type="ECO:0000256" key="10">
    <source>
        <dbReference type="SAM" id="Phobius"/>
    </source>
</evidence>
<feature type="compositionally biased region" description="Polar residues" evidence="9">
    <location>
        <begin position="102"/>
        <end position="127"/>
    </location>
</feature>
<feature type="transmembrane region" description="Helical" evidence="10">
    <location>
        <begin position="261"/>
        <end position="284"/>
    </location>
</feature>
<evidence type="ECO:0000256" key="3">
    <source>
        <dbReference type="ARBA" id="ARBA00022692"/>
    </source>
</evidence>
<evidence type="ECO:0000256" key="4">
    <source>
        <dbReference type="ARBA" id="ARBA00022968"/>
    </source>
</evidence>
<dbReference type="OrthoDB" id="412647at2759"/>
<dbReference type="RefSeq" id="XP_007878195.1">
    <property type="nucleotide sequence ID" value="XM_007880004.1"/>
</dbReference>
<evidence type="ECO:0000256" key="2">
    <source>
        <dbReference type="ARBA" id="ARBA00010962"/>
    </source>
</evidence>
<dbReference type="GO" id="GO:0031505">
    <property type="term" value="P:fungal-type cell wall organization"/>
    <property type="evidence" value="ECO:0007669"/>
    <property type="project" value="TreeGrafter"/>
</dbReference>
<dbReference type="FunFam" id="2.60.120.200:FF:000259">
    <property type="entry name" value="Chromosome 9, whole genome shotgun sequence"/>
    <property type="match status" value="1"/>
</dbReference>
<dbReference type="PANTHER" id="PTHR31361">
    <property type="entry name" value="BETA-GLUCAN SYNTHESIS-ASSOCIATED PROTEIN KRE6-RELATED"/>
    <property type="match status" value="1"/>
</dbReference>
<protein>
    <recommendedName>
        <fullName evidence="11">GH16 domain-containing protein</fullName>
    </recommendedName>
</protein>
<keyword evidence="3 10" id="KW-0812">Transmembrane</keyword>
<dbReference type="AlphaFoldDB" id="A0A061HBG4"/>
<comment type="similarity">
    <text evidence="2">Belongs to the SKN1/KRE6 family.</text>
</comment>
<evidence type="ECO:0000256" key="5">
    <source>
        <dbReference type="ARBA" id="ARBA00022989"/>
    </source>
</evidence>
<dbReference type="PROSITE" id="PS51762">
    <property type="entry name" value="GH16_2"/>
    <property type="match status" value="1"/>
</dbReference>
<dbReference type="InterPro" id="IPR005629">
    <property type="entry name" value="Skn1/Kre6/Sbg1"/>
</dbReference>
<dbReference type="Proteomes" id="UP000053664">
    <property type="component" value="Unassembled WGS sequence"/>
</dbReference>
<dbReference type="PANTHER" id="PTHR31361:SF1">
    <property type="entry name" value="BETA-GLUCAN SYNTHESIS-ASSOCIATED PROTEIN KRE6-RELATED"/>
    <property type="match status" value="1"/>
</dbReference>
<feature type="region of interest" description="Disordered" evidence="9">
    <location>
        <begin position="145"/>
        <end position="204"/>
    </location>
</feature>
<evidence type="ECO:0000259" key="11">
    <source>
        <dbReference type="PROSITE" id="PS51762"/>
    </source>
</evidence>
<dbReference type="SUPFAM" id="SSF49899">
    <property type="entry name" value="Concanavalin A-like lectins/glucanases"/>
    <property type="match status" value="1"/>
</dbReference>
<reference evidence="12 13" key="1">
    <citation type="journal article" date="2013" name="Plant Cell">
        <title>The transition from a phytopathogenic smut ancestor to an anamorphic biocontrol agent deciphered by comparative whole-genome analysis.</title>
        <authorList>
            <person name="Lefebvre F."/>
            <person name="Joly D.L."/>
            <person name="Labbe C."/>
            <person name="Teichmann B."/>
            <person name="Linning R."/>
            <person name="Belzile F."/>
            <person name="Bakkeren G."/>
            <person name="Belanger R.R."/>
        </authorList>
    </citation>
    <scope>NUCLEOTIDE SEQUENCE [LARGE SCALE GENOMIC DNA]</scope>
    <source>
        <strain evidence="12 13">PF-1</strain>
    </source>
</reference>
<keyword evidence="5 10" id="KW-1133">Transmembrane helix</keyword>
<dbReference type="GO" id="GO:0015926">
    <property type="term" value="F:glucosidase activity"/>
    <property type="evidence" value="ECO:0007669"/>
    <property type="project" value="TreeGrafter"/>
</dbReference>
<name>A0A061HBG4_9BASI</name>
<dbReference type="Pfam" id="PF03935">
    <property type="entry name" value="SKN1_KRE6_Sbg1"/>
    <property type="match status" value="1"/>
</dbReference>
<dbReference type="Gene3D" id="2.60.120.200">
    <property type="match status" value="2"/>
</dbReference>
<feature type="region of interest" description="Disordered" evidence="9">
    <location>
        <begin position="759"/>
        <end position="789"/>
    </location>
</feature>
<feature type="compositionally biased region" description="Basic and acidic residues" evidence="9">
    <location>
        <begin position="230"/>
        <end position="250"/>
    </location>
</feature>
<dbReference type="GeneID" id="19316607"/>
<dbReference type="HOGENOM" id="CLU_010811_5_0_1"/>
<feature type="compositionally biased region" description="Low complexity" evidence="9">
    <location>
        <begin position="55"/>
        <end position="75"/>
    </location>
</feature>
<evidence type="ECO:0000256" key="1">
    <source>
        <dbReference type="ARBA" id="ARBA00004606"/>
    </source>
</evidence>
<evidence type="ECO:0000256" key="8">
    <source>
        <dbReference type="ARBA" id="ARBA00023316"/>
    </source>
</evidence>
<dbReference type="GO" id="GO:0006078">
    <property type="term" value="P:(1-&gt;6)-beta-D-glucan biosynthetic process"/>
    <property type="evidence" value="ECO:0007669"/>
    <property type="project" value="TreeGrafter"/>
</dbReference>
<feature type="region of interest" description="Disordered" evidence="9">
    <location>
        <begin position="1"/>
        <end position="26"/>
    </location>
</feature>
<evidence type="ECO:0000313" key="13">
    <source>
        <dbReference type="Proteomes" id="UP000053664"/>
    </source>
</evidence>
<feature type="compositionally biased region" description="Low complexity" evidence="9">
    <location>
        <begin position="185"/>
        <end position="199"/>
    </location>
</feature>
<evidence type="ECO:0000313" key="12">
    <source>
        <dbReference type="EMBL" id="EPQ29814.1"/>
    </source>
</evidence>
<dbReference type="EMBL" id="KE361629">
    <property type="protein sequence ID" value="EPQ29814.1"/>
    <property type="molecule type" value="Genomic_DNA"/>
</dbReference>
<evidence type="ECO:0000256" key="6">
    <source>
        <dbReference type="ARBA" id="ARBA00023136"/>
    </source>
</evidence>
<dbReference type="GO" id="GO:0005886">
    <property type="term" value="C:plasma membrane"/>
    <property type="evidence" value="ECO:0007669"/>
    <property type="project" value="TreeGrafter"/>
</dbReference>
<keyword evidence="4" id="KW-0735">Signal-anchor</keyword>
<organism evidence="12 13">
    <name type="scientific">Pseudozyma flocculosa PF-1</name>
    <dbReference type="NCBI Taxonomy" id="1277687"/>
    <lineage>
        <taxon>Eukaryota</taxon>
        <taxon>Fungi</taxon>
        <taxon>Dikarya</taxon>
        <taxon>Basidiomycota</taxon>
        <taxon>Ustilaginomycotina</taxon>
        <taxon>Ustilaginomycetes</taxon>
        <taxon>Ustilaginales</taxon>
        <taxon>Ustilaginaceae</taxon>
        <taxon>Pseudozyma</taxon>
    </lineage>
</organism>
<dbReference type="InterPro" id="IPR000757">
    <property type="entry name" value="Beta-glucanase-like"/>
</dbReference>
<feature type="compositionally biased region" description="Polar residues" evidence="9">
    <location>
        <begin position="146"/>
        <end position="165"/>
    </location>
</feature>
<keyword evidence="7" id="KW-0325">Glycoprotein</keyword>